<reference evidence="1" key="1">
    <citation type="submission" date="2022-10" db="EMBL/GenBank/DDBJ databases">
        <title>Culturing micro-colonial fungi from biological soil crusts in the Mojave desert and describing Neophaeococcomyces mojavensis, and introducing the new genera and species Taxawa tesnikishii.</title>
        <authorList>
            <person name="Kurbessoian T."/>
            <person name="Stajich J.E."/>
        </authorList>
    </citation>
    <scope>NUCLEOTIDE SEQUENCE</scope>
    <source>
        <strain evidence="1">JES_112</strain>
    </source>
</reference>
<comment type="caution">
    <text evidence="1">The sequence shown here is derived from an EMBL/GenBank/DDBJ whole genome shotgun (WGS) entry which is preliminary data.</text>
</comment>
<accession>A0ACC3AC12</accession>
<evidence type="ECO:0000313" key="2">
    <source>
        <dbReference type="Proteomes" id="UP001172386"/>
    </source>
</evidence>
<proteinExistence type="predicted"/>
<sequence length="427" mass="47654">MSAEAFGKRVLQDVHEESLNELLVTLRTIHNAQPRSTTGVPLLDRIIEDSRYPAAIDANTPFSFPADINLDIFNPDRDLDTLNDHDDPQSPTYDLGPMVTHPKPLIINVSLSKPGARPAATNLLKHLTILSILPHVYGGKQGCVTWIDLSNSFSVKILYQHILSNIRSKVSTTRQESARQTPLAAPNNRLDSLRILAEQALQHVHVIHCVSTRQLLSTIQNLPTYLLNPSDHRSFDRTHDLVIIDSINHFHWVDRFDAEIARLEGTRTGISASNETSLTNQITSELRSLHQRLGCTVVYTSHPTVPNTSQNPAWTGVSGITLPAPPQTSPPSNDNAIYDPFHASALVTLTPVSATVNVSKFASTMTVEECLRDKEKRKKAVSDNSRKWWFDARYGGLAVTGARRREERWNDRRGFSMEVKEGTVVFD</sequence>
<name>A0ACC3AC12_9EURO</name>
<dbReference type="EMBL" id="JAPDRQ010000047">
    <property type="protein sequence ID" value="KAJ9658754.1"/>
    <property type="molecule type" value="Genomic_DNA"/>
</dbReference>
<dbReference type="Proteomes" id="UP001172386">
    <property type="component" value="Unassembled WGS sequence"/>
</dbReference>
<organism evidence="1 2">
    <name type="scientific">Neophaeococcomyces mojaviensis</name>
    <dbReference type="NCBI Taxonomy" id="3383035"/>
    <lineage>
        <taxon>Eukaryota</taxon>
        <taxon>Fungi</taxon>
        <taxon>Dikarya</taxon>
        <taxon>Ascomycota</taxon>
        <taxon>Pezizomycotina</taxon>
        <taxon>Eurotiomycetes</taxon>
        <taxon>Chaetothyriomycetidae</taxon>
        <taxon>Chaetothyriales</taxon>
        <taxon>Chaetothyriales incertae sedis</taxon>
        <taxon>Neophaeococcomyces</taxon>
    </lineage>
</organism>
<keyword evidence="2" id="KW-1185">Reference proteome</keyword>
<gene>
    <name evidence="1" type="ORF">H2198_003500</name>
</gene>
<protein>
    <submittedName>
        <fullName evidence="1">Uncharacterized protein</fullName>
    </submittedName>
</protein>
<evidence type="ECO:0000313" key="1">
    <source>
        <dbReference type="EMBL" id="KAJ9658754.1"/>
    </source>
</evidence>